<organism evidence="6 7">
    <name type="scientific">Chironomus riparius</name>
    <dbReference type="NCBI Taxonomy" id="315576"/>
    <lineage>
        <taxon>Eukaryota</taxon>
        <taxon>Metazoa</taxon>
        <taxon>Ecdysozoa</taxon>
        <taxon>Arthropoda</taxon>
        <taxon>Hexapoda</taxon>
        <taxon>Insecta</taxon>
        <taxon>Pterygota</taxon>
        <taxon>Neoptera</taxon>
        <taxon>Endopterygota</taxon>
        <taxon>Diptera</taxon>
        <taxon>Nematocera</taxon>
        <taxon>Chironomoidea</taxon>
        <taxon>Chironomidae</taxon>
        <taxon>Chironominae</taxon>
        <taxon>Chironomus</taxon>
    </lineage>
</organism>
<protein>
    <recommendedName>
        <fullName evidence="2">Galectin</fullName>
    </recommendedName>
</protein>
<reference evidence="6" key="2">
    <citation type="submission" date="2022-10" db="EMBL/GenBank/DDBJ databases">
        <authorList>
            <consortium name="ENA_rothamsted_submissions"/>
            <consortium name="culmorum"/>
            <person name="King R."/>
        </authorList>
    </citation>
    <scope>NUCLEOTIDE SEQUENCE</scope>
</reference>
<keyword evidence="4" id="KW-1133">Transmembrane helix</keyword>
<dbReference type="EMBL" id="OU895879">
    <property type="protein sequence ID" value="CAG9806617.1"/>
    <property type="molecule type" value="Genomic_DNA"/>
</dbReference>
<evidence type="ECO:0000313" key="6">
    <source>
        <dbReference type="EMBL" id="CAG9806617.1"/>
    </source>
</evidence>
<dbReference type="CDD" id="cd00070">
    <property type="entry name" value="GLECT"/>
    <property type="match status" value="1"/>
</dbReference>
<dbReference type="InterPro" id="IPR001079">
    <property type="entry name" value="Galectin_CRD"/>
</dbReference>
<dbReference type="Proteomes" id="UP001153620">
    <property type="component" value="Chromosome 3"/>
</dbReference>
<keyword evidence="4" id="KW-0472">Membrane</keyword>
<reference evidence="6" key="1">
    <citation type="submission" date="2022-01" db="EMBL/GenBank/DDBJ databases">
        <authorList>
            <person name="King R."/>
        </authorList>
    </citation>
    <scope>NUCLEOTIDE SEQUENCE</scope>
</reference>
<evidence type="ECO:0000256" key="2">
    <source>
        <dbReference type="RuleBase" id="RU102079"/>
    </source>
</evidence>
<name>A0A9N9WWG7_9DIPT</name>
<dbReference type="PROSITE" id="PS51304">
    <property type="entry name" value="GALECTIN"/>
    <property type="match status" value="1"/>
</dbReference>
<proteinExistence type="predicted"/>
<keyword evidence="4" id="KW-0812">Transmembrane</keyword>
<gene>
    <name evidence="6" type="ORF">CHIRRI_LOCUS9472</name>
</gene>
<dbReference type="GO" id="GO:0030246">
    <property type="term" value="F:carbohydrate binding"/>
    <property type="evidence" value="ECO:0007669"/>
    <property type="project" value="UniProtKB-UniRule"/>
</dbReference>
<evidence type="ECO:0000256" key="4">
    <source>
        <dbReference type="SAM" id="Phobius"/>
    </source>
</evidence>
<evidence type="ECO:0000256" key="3">
    <source>
        <dbReference type="SAM" id="MobiDB-lite"/>
    </source>
</evidence>
<dbReference type="OrthoDB" id="6251307at2759"/>
<dbReference type="PANTHER" id="PTHR11346">
    <property type="entry name" value="GALECTIN"/>
    <property type="match status" value="1"/>
</dbReference>
<evidence type="ECO:0000259" key="5">
    <source>
        <dbReference type="PROSITE" id="PS51304"/>
    </source>
</evidence>
<dbReference type="SMART" id="SM00908">
    <property type="entry name" value="Gal-bind_lectin"/>
    <property type="match status" value="1"/>
</dbReference>
<evidence type="ECO:0000313" key="7">
    <source>
        <dbReference type="Proteomes" id="UP001153620"/>
    </source>
</evidence>
<dbReference type="AlphaFoldDB" id="A0A9N9WWG7"/>
<dbReference type="Pfam" id="PF00337">
    <property type="entry name" value="Gal-bind_lectin"/>
    <property type="match status" value="1"/>
</dbReference>
<feature type="region of interest" description="Disordered" evidence="3">
    <location>
        <begin position="194"/>
        <end position="219"/>
    </location>
</feature>
<evidence type="ECO:0000256" key="1">
    <source>
        <dbReference type="ARBA" id="ARBA00022734"/>
    </source>
</evidence>
<accession>A0A9N9WWG7</accession>
<dbReference type="PANTHER" id="PTHR11346:SF176">
    <property type="entry name" value="32 KDA BETA-GALACTOSIDE-BINDING LECTIN LEC-3"/>
    <property type="match status" value="1"/>
</dbReference>
<dbReference type="Gene3D" id="2.60.120.200">
    <property type="match status" value="1"/>
</dbReference>
<feature type="domain" description="Galectin" evidence="5">
    <location>
        <begin position="13"/>
        <end position="145"/>
    </location>
</feature>
<keyword evidence="1 2" id="KW-0430">Lectin</keyword>
<keyword evidence="7" id="KW-1185">Reference proteome</keyword>
<dbReference type="SMART" id="SM00276">
    <property type="entry name" value="GLECT"/>
    <property type="match status" value="1"/>
</dbReference>
<dbReference type="InterPro" id="IPR044156">
    <property type="entry name" value="Galectin-like"/>
</dbReference>
<sequence>MATIPIYNPQIPFLGQIPGKMRIGSTLKIRAKLHGYHNRCNIFIQSGAALRPRDDVVFHLAIRGDERAIVRNYFKDQAWGSEERYGGYPIHGTESFEIGITAEPNHFRININNHPFCTYSYRLSVDLAEFISVDGQCSIEYVTSDSAFPTYPMHPTPAYPPVHAHPPIHISSGFPVNHYPPAPPPMPMPVHPPPYPGHYPDHATPYSAEKEKEKEKKKTMKVAAGAGVIAGVTAVALSNASRNLRRRKC</sequence>
<dbReference type="GO" id="GO:0016936">
    <property type="term" value="F:galactoside binding"/>
    <property type="evidence" value="ECO:0007669"/>
    <property type="project" value="TreeGrafter"/>
</dbReference>
<feature type="transmembrane region" description="Helical" evidence="4">
    <location>
        <begin position="222"/>
        <end position="240"/>
    </location>
</feature>
<dbReference type="SUPFAM" id="SSF49899">
    <property type="entry name" value="Concanavalin A-like lectins/glucanases"/>
    <property type="match status" value="1"/>
</dbReference>
<dbReference type="InterPro" id="IPR013320">
    <property type="entry name" value="ConA-like_dom_sf"/>
</dbReference>